<protein>
    <recommendedName>
        <fullName evidence="2">histidine kinase</fullName>
        <ecNumber evidence="2">2.7.13.3</ecNumber>
    </recommendedName>
</protein>
<dbReference type="GO" id="GO:0005524">
    <property type="term" value="F:ATP binding"/>
    <property type="evidence" value="ECO:0007669"/>
    <property type="project" value="UniProtKB-KW"/>
</dbReference>
<keyword evidence="5" id="KW-0547">Nucleotide-binding</keyword>
<proteinExistence type="predicted"/>
<evidence type="ECO:0000256" key="5">
    <source>
        <dbReference type="ARBA" id="ARBA00022741"/>
    </source>
</evidence>
<evidence type="ECO:0000256" key="9">
    <source>
        <dbReference type="SAM" id="MobiDB-lite"/>
    </source>
</evidence>
<keyword evidence="6 12" id="KW-0418">Kinase</keyword>
<feature type="region of interest" description="Disordered" evidence="9">
    <location>
        <begin position="291"/>
        <end position="316"/>
    </location>
</feature>
<dbReference type="PANTHER" id="PTHR24421:SF10">
    <property type="entry name" value="NITRATE_NITRITE SENSOR PROTEIN NARQ"/>
    <property type="match status" value="1"/>
</dbReference>
<dbReference type="PANTHER" id="PTHR24421">
    <property type="entry name" value="NITRATE/NITRITE SENSOR PROTEIN NARX-RELATED"/>
    <property type="match status" value="1"/>
</dbReference>
<dbReference type="Gene3D" id="3.30.565.10">
    <property type="entry name" value="Histidine kinase-like ATPase, C-terminal domain"/>
    <property type="match status" value="1"/>
</dbReference>
<dbReference type="InterPro" id="IPR036890">
    <property type="entry name" value="HATPase_C_sf"/>
</dbReference>
<dbReference type="Pfam" id="PF02518">
    <property type="entry name" value="HATPase_c"/>
    <property type="match status" value="1"/>
</dbReference>
<dbReference type="Pfam" id="PF07730">
    <property type="entry name" value="HisKA_3"/>
    <property type="match status" value="1"/>
</dbReference>
<keyword evidence="10" id="KW-1133">Transmembrane helix</keyword>
<dbReference type="CDD" id="cd16917">
    <property type="entry name" value="HATPase_UhpB-NarQ-NarX-like"/>
    <property type="match status" value="1"/>
</dbReference>
<keyword evidence="10" id="KW-0812">Transmembrane</keyword>
<dbReference type="Pfam" id="PF23539">
    <property type="entry name" value="DUF7134"/>
    <property type="match status" value="1"/>
</dbReference>
<dbReference type="InterPro" id="IPR055558">
    <property type="entry name" value="DUF7134"/>
</dbReference>
<comment type="caution">
    <text evidence="12">The sequence shown here is derived from an EMBL/GenBank/DDBJ whole genome shotgun (WGS) entry which is preliminary data.</text>
</comment>
<keyword evidence="3" id="KW-0597">Phosphoprotein</keyword>
<dbReference type="GO" id="GO:0046983">
    <property type="term" value="F:protein dimerization activity"/>
    <property type="evidence" value="ECO:0007669"/>
    <property type="project" value="InterPro"/>
</dbReference>
<feature type="domain" description="Histidine kinase/HSP90-like ATPase" evidence="11">
    <location>
        <begin position="351"/>
        <end position="471"/>
    </location>
</feature>
<evidence type="ECO:0000256" key="7">
    <source>
        <dbReference type="ARBA" id="ARBA00022840"/>
    </source>
</evidence>
<dbReference type="GO" id="GO:0016020">
    <property type="term" value="C:membrane"/>
    <property type="evidence" value="ECO:0007669"/>
    <property type="project" value="InterPro"/>
</dbReference>
<comment type="catalytic activity">
    <reaction evidence="1">
        <text>ATP + protein L-histidine = ADP + protein N-phospho-L-histidine.</text>
        <dbReference type="EC" id="2.7.13.3"/>
    </reaction>
</comment>
<keyword evidence="4" id="KW-0808">Transferase</keyword>
<keyword evidence="8" id="KW-0902">Two-component regulatory system</keyword>
<sequence length="485" mass="52025">MAPDHDAPVTGEGAPDDADWARPRPTAAGLRRDLLGAGIYLVLALALMAATLSIGIRMDSDATWQPYVATAVMIAPLTLRRRFPIAMVLLGSVLFFALSFLSMDAYVSVPFQAAYFALLYSSVAWAPDRRLMRGALAVVLLGMAFWIIFNYATVRSFEQFFSADLDPAGPFNQLTASVVHDTLVNVAFFGGALAAGRTAWRSALRRAQLEEQSEKIRSQAAEIARRAVVDERLRIARELHDVVAHHVSVIGIQAGAARRLLGRDPDGAAQALRTVESSSREAVGEMRSLLGVLREDDDPQESGAPATPTRAPEPRLSDLDALVEEFASSGLEVELRFADDEPGDLADVPDPIALSLYRTVQEALTNVLRHSTASQVQVTVRSGRDPSAQGPVDQEPGGPGSGAAPPPGPCWIEAEIVDSGRPRAGETSGSGFGLRGIRERVALHGGEIEIGPRRTGAGWRVRARYRLRTATMPAADPLDALEGLT</sequence>
<evidence type="ECO:0000256" key="1">
    <source>
        <dbReference type="ARBA" id="ARBA00000085"/>
    </source>
</evidence>
<dbReference type="EMBL" id="RKHK01000001">
    <property type="protein sequence ID" value="ROR72094.1"/>
    <property type="molecule type" value="Genomic_DNA"/>
</dbReference>
<organism evidence="12 13">
    <name type="scientific">Bogoriella caseilytica</name>
    <dbReference type="NCBI Taxonomy" id="56055"/>
    <lineage>
        <taxon>Bacteria</taxon>
        <taxon>Bacillati</taxon>
        <taxon>Actinomycetota</taxon>
        <taxon>Actinomycetes</taxon>
        <taxon>Micrococcales</taxon>
        <taxon>Bogoriellaceae</taxon>
        <taxon>Bogoriella</taxon>
    </lineage>
</organism>
<reference evidence="12 13" key="1">
    <citation type="submission" date="2018-11" db="EMBL/GenBank/DDBJ databases">
        <title>Sequencing the genomes of 1000 actinobacteria strains.</title>
        <authorList>
            <person name="Klenk H.-P."/>
        </authorList>
    </citation>
    <scope>NUCLEOTIDE SEQUENCE [LARGE SCALE GENOMIC DNA]</scope>
    <source>
        <strain evidence="12 13">DSM 11294</strain>
    </source>
</reference>
<dbReference type="InterPro" id="IPR050482">
    <property type="entry name" value="Sensor_HK_TwoCompSys"/>
</dbReference>
<dbReference type="InterPro" id="IPR003594">
    <property type="entry name" value="HATPase_dom"/>
</dbReference>
<accession>A0A3N2BAJ5</accession>
<feature type="region of interest" description="Disordered" evidence="9">
    <location>
        <begin position="372"/>
        <end position="408"/>
    </location>
</feature>
<name>A0A3N2BAJ5_9MICO</name>
<keyword evidence="13" id="KW-1185">Reference proteome</keyword>
<dbReference type="SMART" id="SM00387">
    <property type="entry name" value="HATPase_c"/>
    <property type="match status" value="1"/>
</dbReference>
<gene>
    <name evidence="12" type="ORF">EDD31_0441</name>
</gene>
<evidence type="ECO:0000256" key="8">
    <source>
        <dbReference type="ARBA" id="ARBA00023012"/>
    </source>
</evidence>
<dbReference type="Gene3D" id="1.20.5.1930">
    <property type="match status" value="1"/>
</dbReference>
<evidence type="ECO:0000259" key="11">
    <source>
        <dbReference type="SMART" id="SM00387"/>
    </source>
</evidence>
<evidence type="ECO:0000256" key="10">
    <source>
        <dbReference type="SAM" id="Phobius"/>
    </source>
</evidence>
<evidence type="ECO:0000313" key="13">
    <source>
        <dbReference type="Proteomes" id="UP000280668"/>
    </source>
</evidence>
<feature type="transmembrane region" description="Helical" evidence="10">
    <location>
        <begin position="86"/>
        <end position="103"/>
    </location>
</feature>
<dbReference type="InterPro" id="IPR011712">
    <property type="entry name" value="Sig_transdc_His_kin_sub3_dim/P"/>
</dbReference>
<dbReference type="EC" id="2.7.13.3" evidence="2"/>
<dbReference type="OrthoDB" id="227596at2"/>
<evidence type="ECO:0000256" key="2">
    <source>
        <dbReference type="ARBA" id="ARBA00012438"/>
    </source>
</evidence>
<feature type="transmembrane region" description="Helical" evidence="10">
    <location>
        <begin position="34"/>
        <end position="56"/>
    </location>
</feature>
<dbReference type="AlphaFoldDB" id="A0A3N2BAJ5"/>
<evidence type="ECO:0000313" key="12">
    <source>
        <dbReference type="EMBL" id="ROR72094.1"/>
    </source>
</evidence>
<dbReference type="SUPFAM" id="SSF55874">
    <property type="entry name" value="ATPase domain of HSP90 chaperone/DNA topoisomerase II/histidine kinase"/>
    <property type="match status" value="1"/>
</dbReference>
<evidence type="ECO:0000256" key="3">
    <source>
        <dbReference type="ARBA" id="ARBA00022553"/>
    </source>
</evidence>
<feature type="transmembrane region" description="Helical" evidence="10">
    <location>
        <begin position="134"/>
        <end position="154"/>
    </location>
</feature>
<keyword evidence="10" id="KW-0472">Membrane</keyword>
<keyword evidence="7" id="KW-0067">ATP-binding</keyword>
<dbReference type="GO" id="GO:0000155">
    <property type="term" value="F:phosphorelay sensor kinase activity"/>
    <property type="evidence" value="ECO:0007669"/>
    <property type="project" value="InterPro"/>
</dbReference>
<feature type="region of interest" description="Disordered" evidence="9">
    <location>
        <begin position="1"/>
        <end position="22"/>
    </location>
</feature>
<feature type="transmembrane region" description="Helical" evidence="10">
    <location>
        <begin position="109"/>
        <end position="127"/>
    </location>
</feature>
<evidence type="ECO:0000256" key="6">
    <source>
        <dbReference type="ARBA" id="ARBA00022777"/>
    </source>
</evidence>
<evidence type="ECO:0000256" key="4">
    <source>
        <dbReference type="ARBA" id="ARBA00022679"/>
    </source>
</evidence>
<dbReference type="Proteomes" id="UP000280668">
    <property type="component" value="Unassembled WGS sequence"/>
</dbReference>
<dbReference type="RefSeq" id="WP_123302712.1">
    <property type="nucleotide sequence ID" value="NZ_RKHK01000001.1"/>
</dbReference>